<dbReference type="InterPro" id="IPR036458">
    <property type="entry name" value="Na:dicarbo_symporter_sf"/>
</dbReference>
<feature type="transmembrane region" description="Helical" evidence="7">
    <location>
        <begin position="347"/>
        <end position="370"/>
    </location>
</feature>
<gene>
    <name evidence="8" type="ORF">ENR64_11540</name>
</gene>
<evidence type="ECO:0000256" key="6">
    <source>
        <dbReference type="ARBA" id="ARBA00023136"/>
    </source>
</evidence>
<keyword evidence="6 7" id="KW-0472">Membrane</keyword>
<dbReference type="PANTHER" id="PTHR42865">
    <property type="entry name" value="PROTON/GLUTAMATE-ASPARTATE SYMPORTER"/>
    <property type="match status" value="1"/>
</dbReference>
<dbReference type="EMBL" id="DSRU01000166">
    <property type="protein sequence ID" value="HFM98367.1"/>
    <property type="molecule type" value="Genomic_DNA"/>
</dbReference>
<keyword evidence="4 7" id="KW-0812">Transmembrane</keyword>
<name>A0A7C3KF61_9CYAN</name>
<dbReference type="SUPFAM" id="SSF118215">
    <property type="entry name" value="Proton glutamate symport protein"/>
    <property type="match status" value="1"/>
</dbReference>
<sequence length="416" mass="44083">MGLSVFICLSLIVGVFFGAAVHQWFPDKVATLDHYLLAPLGKAFLRLIQFVVVPLVFSSLILSFSRIGNAAQVGRCASQLAIFYGSTSAIAVFIGISSAVLLHPGTGMSGLVVAPVSLTQQQPLLIDWLVNIIPVNPFETLSTGNLLQTIVAAFLVNIGVQSVGEKAKSFLEIIESVYLISERILSTVLYLAPIGVFALVASVITTQGLGILVQLFVYMLGLLAAFTGMVVVYALILLWFRISPLRYAQSFFAAIALAFGTASSNATLPIAMQNAQENYGLQTEIASFAIPLGTALKRDGSAIFQSFTALFIAQIYNVPMTTPLIVAIAIAAFLISYSTPGIPGSGMITMTTVLAAAGLPVEGVAIVAGIDRFTDGFKSVVNLMGNTVSAIVLGELEKTHLTNAETSLKSETFVKF</sequence>
<comment type="subcellular location">
    <subcellularLocation>
        <location evidence="1">Cell membrane</location>
        <topology evidence="1">Multi-pass membrane protein</topology>
    </subcellularLocation>
</comment>
<feature type="transmembrane region" description="Helical" evidence="7">
    <location>
        <begin position="47"/>
        <end position="68"/>
    </location>
</feature>
<evidence type="ECO:0000256" key="7">
    <source>
        <dbReference type="SAM" id="Phobius"/>
    </source>
</evidence>
<accession>A0A7C3KF61</accession>
<protein>
    <submittedName>
        <fullName evidence="8">Dicarboxylate/amino acid:cation symporter</fullName>
    </submittedName>
</protein>
<dbReference type="Pfam" id="PF00375">
    <property type="entry name" value="SDF"/>
    <property type="match status" value="1"/>
</dbReference>
<dbReference type="InterPro" id="IPR001991">
    <property type="entry name" value="Na-dicarboxylate_symporter"/>
</dbReference>
<evidence type="ECO:0000256" key="5">
    <source>
        <dbReference type="ARBA" id="ARBA00022989"/>
    </source>
</evidence>
<dbReference type="GO" id="GO:0015293">
    <property type="term" value="F:symporter activity"/>
    <property type="evidence" value="ECO:0007669"/>
    <property type="project" value="UniProtKB-KW"/>
</dbReference>
<dbReference type="Gene3D" id="1.10.3860.10">
    <property type="entry name" value="Sodium:dicarboxylate symporter"/>
    <property type="match status" value="1"/>
</dbReference>
<feature type="transmembrane region" description="Helical" evidence="7">
    <location>
        <begin position="184"/>
        <end position="204"/>
    </location>
</feature>
<evidence type="ECO:0000256" key="2">
    <source>
        <dbReference type="ARBA" id="ARBA00022448"/>
    </source>
</evidence>
<evidence type="ECO:0000256" key="4">
    <source>
        <dbReference type="ARBA" id="ARBA00022692"/>
    </source>
</evidence>
<dbReference type="PANTHER" id="PTHR42865:SF7">
    <property type="entry name" value="PROTON_GLUTAMATE-ASPARTATE SYMPORTER"/>
    <property type="match status" value="1"/>
</dbReference>
<evidence type="ECO:0000313" key="8">
    <source>
        <dbReference type="EMBL" id="HFM98367.1"/>
    </source>
</evidence>
<dbReference type="PRINTS" id="PR00173">
    <property type="entry name" value="EDTRNSPORT"/>
</dbReference>
<feature type="transmembrane region" description="Helical" evidence="7">
    <location>
        <begin position="80"/>
        <end position="102"/>
    </location>
</feature>
<keyword evidence="2" id="KW-0813">Transport</keyword>
<feature type="transmembrane region" description="Helical" evidence="7">
    <location>
        <begin position="308"/>
        <end position="335"/>
    </location>
</feature>
<keyword evidence="3" id="KW-1003">Cell membrane</keyword>
<keyword evidence="5 7" id="KW-1133">Transmembrane helix</keyword>
<dbReference type="GO" id="GO:0005886">
    <property type="term" value="C:plasma membrane"/>
    <property type="evidence" value="ECO:0007669"/>
    <property type="project" value="UniProtKB-SubCell"/>
</dbReference>
<evidence type="ECO:0000256" key="3">
    <source>
        <dbReference type="ARBA" id="ARBA00022475"/>
    </source>
</evidence>
<organism evidence="8">
    <name type="scientific">Oscillatoriales cyanobacterium SpSt-418</name>
    <dbReference type="NCBI Taxonomy" id="2282169"/>
    <lineage>
        <taxon>Bacteria</taxon>
        <taxon>Bacillati</taxon>
        <taxon>Cyanobacteriota</taxon>
        <taxon>Cyanophyceae</taxon>
        <taxon>Oscillatoriophycideae</taxon>
        <taxon>Oscillatoriales</taxon>
    </lineage>
</organism>
<evidence type="ECO:0000256" key="1">
    <source>
        <dbReference type="ARBA" id="ARBA00004651"/>
    </source>
</evidence>
<reference evidence="8" key="1">
    <citation type="journal article" date="2020" name="mSystems">
        <title>Genome- and Community-Level Interaction Insights into Carbon Utilization and Element Cycling Functions of Hydrothermarchaeota in Hydrothermal Sediment.</title>
        <authorList>
            <person name="Zhou Z."/>
            <person name="Liu Y."/>
            <person name="Xu W."/>
            <person name="Pan J."/>
            <person name="Luo Z.H."/>
            <person name="Li M."/>
        </authorList>
    </citation>
    <scope>NUCLEOTIDE SEQUENCE [LARGE SCALE GENOMIC DNA]</scope>
    <source>
        <strain evidence="8">SpSt-418</strain>
    </source>
</reference>
<comment type="caution">
    <text evidence="8">The sequence shown here is derived from an EMBL/GenBank/DDBJ whole genome shotgun (WGS) entry which is preliminary data.</text>
</comment>
<proteinExistence type="predicted"/>
<dbReference type="AlphaFoldDB" id="A0A7C3KF61"/>
<feature type="transmembrane region" description="Helical" evidence="7">
    <location>
        <begin position="146"/>
        <end position="164"/>
    </location>
</feature>
<feature type="transmembrane region" description="Helical" evidence="7">
    <location>
        <begin position="216"/>
        <end position="239"/>
    </location>
</feature>